<evidence type="ECO:0000313" key="7">
    <source>
        <dbReference type="EnsemblProtists" id="PYU1_T004549"/>
    </source>
</evidence>
<reference evidence="7" key="3">
    <citation type="submission" date="2015-02" db="UniProtKB">
        <authorList>
            <consortium name="EnsemblProtists"/>
        </authorList>
    </citation>
    <scope>IDENTIFICATION</scope>
    <source>
        <strain evidence="7">DAOM BR144</strain>
    </source>
</reference>
<keyword evidence="1" id="KW-0479">Metal-binding</keyword>
<evidence type="ECO:0000256" key="2">
    <source>
        <dbReference type="ARBA" id="ARBA00022771"/>
    </source>
</evidence>
<feature type="compositionally biased region" description="Low complexity" evidence="5">
    <location>
        <begin position="7"/>
        <end position="19"/>
    </location>
</feature>
<dbReference type="EnsemblProtists" id="PYU1_T004549">
    <property type="protein sequence ID" value="PYU1_T004549"/>
    <property type="gene ID" value="PYU1_G004538"/>
</dbReference>
<dbReference type="SMART" id="SM00184">
    <property type="entry name" value="RING"/>
    <property type="match status" value="1"/>
</dbReference>
<dbReference type="AlphaFoldDB" id="K3WHV7"/>
<feature type="compositionally biased region" description="Polar residues" evidence="5">
    <location>
        <begin position="262"/>
        <end position="273"/>
    </location>
</feature>
<dbReference type="InterPro" id="IPR013083">
    <property type="entry name" value="Znf_RING/FYVE/PHD"/>
</dbReference>
<keyword evidence="2 4" id="KW-0863">Zinc-finger</keyword>
<dbReference type="InParanoid" id="K3WHV7"/>
<protein>
    <recommendedName>
        <fullName evidence="6">RING-type domain-containing protein</fullName>
    </recommendedName>
</protein>
<dbReference type="HOGENOM" id="CLU_892755_0_0_1"/>
<dbReference type="VEuPathDB" id="FungiDB:PYU1_G004538"/>
<evidence type="ECO:0000259" key="6">
    <source>
        <dbReference type="PROSITE" id="PS50089"/>
    </source>
</evidence>
<dbReference type="InterPro" id="IPR001841">
    <property type="entry name" value="Znf_RING"/>
</dbReference>
<dbReference type="Gene3D" id="3.30.40.10">
    <property type="entry name" value="Zinc/RING finger domain, C3HC4 (zinc finger)"/>
    <property type="match status" value="1"/>
</dbReference>
<proteinExistence type="predicted"/>
<dbReference type="GO" id="GO:0005634">
    <property type="term" value="C:nucleus"/>
    <property type="evidence" value="ECO:0007669"/>
    <property type="project" value="TreeGrafter"/>
</dbReference>
<dbReference type="PANTHER" id="PTHR45931:SF3">
    <property type="entry name" value="RING ZINC FINGER-CONTAINING PROTEIN"/>
    <property type="match status" value="1"/>
</dbReference>
<feature type="region of interest" description="Disordered" evidence="5">
    <location>
        <begin position="1"/>
        <end position="22"/>
    </location>
</feature>
<keyword evidence="3" id="KW-0862">Zinc</keyword>
<keyword evidence="8" id="KW-1185">Reference proteome</keyword>
<evidence type="ECO:0000256" key="3">
    <source>
        <dbReference type="ARBA" id="ARBA00022833"/>
    </source>
</evidence>
<dbReference type="PANTHER" id="PTHR45931">
    <property type="entry name" value="SI:CH211-59O9.10"/>
    <property type="match status" value="1"/>
</dbReference>
<dbReference type="OMA" id="ESHTECV"/>
<dbReference type="GO" id="GO:0006511">
    <property type="term" value="P:ubiquitin-dependent protein catabolic process"/>
    <property type="evidence" value="ECO:0007669"/>
    <property type="project" value="TreeGrafter"/>
</dbReference>
<dbReference type="Proteomes" id="UP000019132">
    <property type="component" value="Unassembled WGS sequence"/>
</dbReference>
<evidence type="ECO:0000256" key="4">
    <source>
        <dbReference type="PROSITE-ProRule" id="PRU00175"/>
    </source>
</evidence>
<dbReference type="GO" id="GO:0061630">
    <property type="term" value="F:ubiquitin protein ligase activity"/>
    <property type="evidence" value="ECO:0007669"/>
    <property type="project" value="TreeGrafter"/>
</dbReference>
<dbReference type="GO" id="GO:0008270">
    <property type="term" value="F:zinc ion binding"/>
    <property type="evidence" value="ECO:0007669"/>
    <property type="project" value="UniProtKB-KW"/>
</dbReference>
<dbReference type="eggNOG" id="KOG0800">
    <property type="taxonomic scope" value="Eukaryota"/>
</dbReference>
<name>K3WHV7_GLOUD</name>
<evidence type="ECO:0000256" key="1">
    <source>
        <dbReference type="ARBA" id="ARBA00022723"/>
    </source>
</evidence>
<accession>K3WHV7</accession>
<dbReference type="CDD" id="cd16454">
    <property type="entry name" value="RING-H2_PA-TM-RING"/>
    <property type="match status" value="1"/>
</dbReference>
<feature type="region of interest" description="Disordered" evidence="5">
    <location>
        <begin position="183"/>
        <end position="273"/>
    </location>
</feature>
<reference evidence="8" key="2">
    <citation type="submission" date="2010-04" db="EMBL/GenBank/DDBJ databases">
        <authorList>
            <person name="Buell R."/>
            <person name="Hamilton J."/>
            <person name="Hostetler J."/>
        </authorList>
    </citation>
    <scope>NUCLEOTIDE SEQUENCE [LARGE SCALE GENOMIC DNA]</scope>
    <source>
        <strain evidence="8">DAOM:BR144</strain>
    </source>
</reference>
<feature type="compositionally biased region" description="Low complexity" evidence="5">
    <location>
        <begin position="187"/>
        <end position="201"/>
    </location>
</feature>
<dbReference type="Pfam" id="PF13639">
    <property type="entry name" value="zf-RING_2"/>
    <property type="match status" value="1"/>
</dbReference>
<dbReference type="EMBL" id="GL376631">
    <property type="status" value="NOT_ANNOTATED_CDS"/>
    <property type="molecule type" value="Genomic_DNA"/>
</dbReference>
<reference evidence="8" key="1">
    <citation type="journal article" date="2010" name="Genome Biol.">
        <title>Genome sequence of the necrotrophic plant pathogen Pythium ultimum reveals original pathogenicity mechanisms and effector repertoire.</title>
        <authorList>
            <person name="Levesque C.A."/>
            <person name="Brouwer H."/>
            <person name="Cano L."/>
            <person name="Hamilton J.P."/>
            <person name="Holt C."/>
            <person name="Huitema E."/>
            <person name="Raffaele S."/>
            <person name="Robideau G.P."/>
            <person name="Thines M."/>
            <person name="Win J."/>
            <person name="Zerillo M.M."/>
            <person name="Beakes G.W."/>
            <person name="Boore J.L."/>
            <person name="Busam D."/>
            <person name="Dumas B."/>
            <person name="Ferriera S."/>
            <person name="Fuerstenberg S.I."/>
            <person name="Gachon C.M."/>
            <person name="Gaulin E."/>
            <person name="Govers F."/>
            <person name="Grenville-Briggs L."/>
            <person name="Horner N."/>
            <person name="Hostetler J."/>
            <person name="Jiang R.H."/>
            <person name="Johnson J."/>
            <person name="Krajaejun T."/>
            <person name="Lin H."/>
            <person name="Meijer H.J."/>
            <person name="Moore B."/>
            <person name="Morris P."/>
            <person name="Phuntmart V."/>
            <person name="Puiu D."/>
            <person name="Shetty J."/>
            <person name="Stajich J.E."/>
            <person name="Tripathy S."/>
            <person name="Wawra S."/>
            <person name="van West P."/>
            <person name="Whitty B.R."/>
            <person name="Coutinho P.M."/>
            <person name="Henrissat B."/>
            <person name="Martin F."/>
            <person name="Thomas P.D."/>
            <person name="Tyler B.M."/>
            <person name="De Vries R.P."/>
            <person name="Kamoun S."/>
            <person name="Yandell M."/>
            <person name="Tisserat N."/>
            <person name="Buell C.R."/>
        </authorList>
    </citation>
    <scope>NUCLEOTIDE SEQUENCE</scope>
    <source>
        <strain evidence="8">DAOM:BR144</strain>
    </source>
</reference>
<dbReference type="STRING" id="431595.K3WHV7"/>
<sequence length="328" mass="36109">MMPARPPENNSSDNSSDPSATTARSLTAFLIPPPMTVVVQFNGGLQLEFTPSPERLVSPLIGVPIVMGGIPMTFVGGAPSGMENDSMMRAMHELFIRSQSEQRGPPPTSKSFLDTLPSKIWDSDANRSEKYTDCAICLSEYETKDQVISLPCGHVFHKDCGMHWLVEHNVCPTCRYQLPTQEDANKPAAENSSDSASNNAEPEPERRPEQSQPDEEPEIEAILRTLLGVRRERSNTNTMTQPERVVRQRVDNSDSVLPGAVPSSTSEDNSNNDAELDNMLEEEARRFVEEEKCSIATQPQAADDGAAIFDDVDMEELLRDTRPATSSA</sequence>
<dbReference type="SUPFAM" id="SSF57850">
    <property type="entry name" value="RING/U-box"/>
    <property type="match status" value="1"/>
</dbReference>
<dbReference type="PROSITE" id="PS50089">
    <property type="entry name" value="ZF_RING_2"/>
    <property type="match status" value="1"/>
</dbReference>
<evidence type="ECO:0000313" key="8">
    <source>
        <dbReference type="Proteomes" id="UP000019132"/>
    </source>
</evidence>
<evidence type="ECO:0000256" key="5">
    <source>
        <dbReference type="SAM" id="MobiDB-lite"/>
    </source>
</evidence>
<feature type="domain" description="RING-type" evidence="6">
    <location>
        <begin position="134"/>
        <end position="175"/>
    </location>
</feature>
<dbReference type="InterPro" id="IPR051834">
    <property type="entry name" value="RING_finger_E3_ligase"/>
</dbReference>
<organism evidence="7 8">
    <name type="scientific">Globisporangium ultimum (strain ATCC 200006 / CBS 805.95 / DAOM BR144)</name>
    <name type="common">Pythium ultimum</name>
    <dbReference type="NCBI Taxonomy" id="431595"/>
    <lineage>
        <taxon>Eukaryota</taxon>
        <taxon>Sar</taxon>
        <taxon>Stramenopiles</taxon>
        <taxon>Oomycota</taxon>
        <taxon>Peronosporomycetes</taxon>
        <taxon>Pythiales</taxon>
        <taxon>Pythiaceae</taxon>
        <taxon>Globisporangium</taxon>
    </lineage>
</organism>